<keyword evidence="2" id="KW-1185">Reference proteome</keyword>
<dbReference type="EMBL" id="CP071060">
    <property type="protein sequence ID" value="QSI77802.1"/>
    <property type="molecule type" value="Genomic_DNA"/>
</dbReference>
<evidence type="ECO:0000313" key="2">
    <source>
        <dbReference type="Proteomes" id="UP000663570"/>
    </source>
</evidence>
<sequence>MPTVKWNQIGSMNQQLVLDLRDGKARSSDYPLDKVPPAGWFHSGFDYDVKGFGLYAYQNKRRLPNGWWGAKYYCFNANGIDMKKRIVHIYKLGEGGVKSDHHFYRLIHTSGNPGAYDNNYSTCEEIIDIDAT</sequence>
<dbReference type="Proteomes" id="UP000663570">
    <property type="component" value="Chromosome"/>
</dbReference>
<protein>
    <submittedName>
        <fullName evidence="1">Uncharacterized protein</fullName>
    </submittedName>
</protein>
<dbReference type="RefSeq" id="WP_206255121.1">
    <property type="nucleotide sequence ID" value="NZ_CP071060.1"/>
</dbReference>
<name>A0ABX7M7R9_9RHOO</name>
<gene>
    <name evidence="1" type="ORF">JY500_03865</name>
</gene>
<organism evidence="1 2">
    <name type="scientific">Niveibacterium microcysteis</name>
    <dbReference type="NCBI Taxonomy" id="2811415"/>
    <lineage>
        <taxon>Bacteria</taxon>
        <taxon>Pseudomonadati</taxon>
        <taxon>Pseudomonadota</taxon>
        <taxon>Betaproteobacteria</taxon>
        <taxon>Rhodocyclales</taxon>
        <taxon>Rhodocyclaceae</taxon>
        <taxon>Niveibacterium</taxon>
    </lineage>
</organism>
<reference evidence="1 2" key="1">
    <citation type="submission" date="2021-02" db="EMBL/GenBank/DDBJ databases">
        <title>Niveibacterium changnyeongensis HC41.</title>
        <authorList>
            <person name="Kang M."/>
        </authorList>
    </citation>
    <scope>NUCLEOTIDE SEQUENCE [LARGE SCALE GENOMIC DNA]</scope>
    <source>
        <strain evidence="1 2">HC41</strain>
    </source>
</reference>
<proteinExistence type="predicted"/>
<evidence type="ECO:0000313" key="1">
    <source>
        <dbReference type="EMBL" id="QSI77802.1"/>
    </source>
</evidence>
<accession>A0ABX7M7R9</accession>